<dbReference type="GeneID" id="30679681"/>
<dbReference type="SUPFAM" id="SSF53901">
    <property type="entry name" value="Thiolase-like"/>
    <property type="match status" value="2"/>
</dbReference>
<dbReference type="InterPro" id="IPR002155">
    <property type="entry name" value="Thiolase"/>
</dbReference>
<proteinExistence type="predicted"/>
<accession>A0A0U3E2R3</accession>
<dbReference type="InterPro" id="IPR055140">
    <property type="entry name" value="Thiolase_C_2"/>
</dbReference>
<keyword evidence="4" id="KW-1185">Reference proteome</keyword>
<dbReference type="EMBL" id="CP006867">
    <property type="protein sequence ID" value="ALU12203.1"/>
    <property type="molecule type" value="Genomic_DNA"/>
</dbReference>
<organism evidence="3 4">
    <name type="scientific">Ignicoccus islandicus DSM 13165</name>
    <dbReference type="NCBI Taxonomy" id="940295"/>
    <lineage>
        <taxon>Archaea</taxon>
        <taxon>Thermoproteota</taxon>
        <taxon>Thermoprotei</taxon>
        <taxon>Desulfurococcales</taxon>
        <taxon>Desulfurococcaceae</taxon>
        <taxon>Ignicoccus</taxon>
    </lineage>
</organism>
<dbReference type="STRING" id="940295.EYM_01350"/>
<dbReference type="PATRIC" id="fig|940295.4.peg.261"/>
<dbReference type="InterPro" id="IPR016039">
    <property type="entry name" value="Thiolase-like"/>
</dbReference>
<dbReference type="CDD" id="cd00829">
    <property type="entry name" value="SCP-x_thiolase"/>
    <property type="match status" value="1"/>
</dbReference>
<sequence>MYVCDVAVRPIGREYSKSTLDMALEVSSKVIDSCGEPEAIVFSTYASTFQEKFGNIAFALAEALGLDAETYEVRAGDGSGGAAIAVGTKLVKAGFKKVLVVGADKTNDFHSKHAVSHLRTLIQPYETIYGLTYSAVHALAAKLYMKKYGVSHEDLLQWAVLMHDHATEVPHAQLKFQINLKKALNGTIVSEPLNLFDSHPFSDGAAAVMITSESAPVKIETASATHVLSVSKRDLTFMYSTKKAIERLGVDVESIEGFEVYDPFSIAGIIALESLGLAERGEGLKVLDEMPNAINPSGGLKARGHPIGATGVYQVAEGFLAVTEGLGKLGKVSTFLTHATNLFGASTYLTLLKEV</sequence>
<dbReference type="PANTHER" id="PTHR42870">
    <property type="entry name" value="ACETYL-COA C-ACETYLTRANSFERASE"/>
    <property type="match status" value="1"/>
</dbReference>
<dbReference type="PANTHER" id="PTHR42870:SF6">
    <property type="entry name" value="ACETYL-COA C-ACYLTRANSFERASE"/>
    <property type="match status" value="1"/>
</dbReference>
<dbReference type="GO" id="GO:0008299">
    <property type="term" value="P:isoprenoid biosynthetic process"/>
    <property type="evidence" value="ECO:0007669"/>
    <property type="project" value="UniProtKB-KW"/>
</dbReference>
<dbReference type="PIRSF" id="PIRSF000429">
    <property type="entry name" value="Ac-CoA_Ac_transf"/>
    <property type="match status" value="1"/>
</dbReference>
<name>A0A0U3E2R3_9CREN</name>
<dbReference type="GO" id="GO:0016747">
    <property type="term" value="F:acyltransferase activity, transferring groups other than amino-acyl groups"/>
    <property type="evidence" value="ECO:0007669"/>
    <property type="project" value="InterPro"/>
</dbReference>
<keyword evidence="1" id="KW-0414">Isoprene biosynthesis</keyword>
<gene>
    <name evidence="3" type="ORF">EYM_01350</name>
</gene>
<reference evidence="3 4" key="1">
    <citation type="submission" date="2013-11" db="EMBL/GenBank/DDBJ databases">
        <title>Comparative genomics of Ignicoccus.</title>
        <authorList>
            <person name="Podar M."/>
        </authorList>
    </citation>
    <scope>NUCLEOTIDE SEQUENCE [LARGE SCALE GENOMIC DNA]</scope>
    <source>
        <strain evidence="3 4">DSM 13165</strain>
    </source>
</reference>
<dbReference type="RefSeq" id="WP_075049318.1">
    <property type="nucleotide sequence ID" value="NZ_CP006867.1"/>
</dbReference>
<dbReference type="OrthoDB" id="167534at2157"/>
<protein>
    <recommendedName>
        <fullName evidence="2">Thiolase C-terminal domain-containing protein</fullName>
    </recommendedName>
</protein>
<feature type="domain" description="Thiolase C-terminal" evidence="2">
    <location>
        <begin position="232"/>
        <end position="348"/>
    </location>
</feature>
<dbReference type="Pfam" id="PF22691">
    <property type="entry name" value="Thiolase_C_1"/>
    <property type="match status" value="1"/>
</dbReference>
<dbReference type="Gene3D" id="3.40.47.10">
    <property type="match status" value="1"/>
</dbReference>
<evidence type="ECO:0000313" key="4">
    <source>
        <dbReference type="Proteomes" id="UP000060778"/>
    </source>
</evidence>
<evidence type="ECO:0000313" key="3">
    <source>
        <dbReference type="EMBL" id="ALU12203.1"/>
    </source>
</evidence>
<dbReference type="Proteomes" id="UP000060778">
    <property type="component" value="Chromosome"/>
</dbReference>
<evidence type="ECO:0000256" key="1">
    <source>
        <dbReference type="ARBA" id="ARBA00023229"/>
    </source>
</evidence>
<dbReference type="AlphaFoldDB" id="A0A0U3E2R3"/>
<dbReference type="KEGG" id="iis:EYM_01350"/>
<evidence type="ECO:0000259" key="2">
    <source>
        <dbReference type="Pfam" id="PF22691"/>
    </source>
</evidence>